<evidence type="ECO:0000313" key="2">
    <source>
        <dbReference type="Proteomes" id="UP001372834"/>
    </source>
</evidence>
<protein>
    <submittedName>
        <fullName evidence="1">Uncharacterized protein</fullName>
    </submittedName>
</protein>
<name>A0AAN8NZR1_POLSC</name>
<sequence>MHIQTHTQRHPQKKRQLIPEVDKLASEEGVDFQSILVNQSNKLQCEKIRLARAELLYDHNATKTSLRIKPLRVTDEAVYKCDITYIKAHDECPVVQLVNVVTRNGLVRISRWLGNANTPKFGSTLVDEWKGLPPCHHLSECLDPPQPTHVS</sequence>
<dbReference type="AlphaFoldDB" id="A0AAN8NZR1"/>
<gene>
    <name evidence="1" type="ORF">RUM43_009558</name>
</gene>
<accession>A0AAN8NZR1</accession>
<reference evidence="1 2" key="1">
    <citation type="submission" date="2023-10" db="EMBL/GenBank/DDBJ databases">
        <title>Genomes of two closely related lineages of the louse Polyplax serrata with different host specificities.</title>
        <authorList>
            <person name="Martinu J."/>
            <person name="Tarabai H."/>
            <person name="Stefka J."/>
            <person name="Hypsa V."/>
        </authorList>
    </citation>
    <scope>NUCLEOTIDE SEQUENCE [LARGE SCALE GENOMIC DNA]</scope>
    <source>
        <strain evidence="1">HR10_N</strain>
    </source>
</reference>
<organism evidence="1 2">
    <name type="scientific">Polyplax serrata</name>
    <name type="common">Common mouse louse</name>
    <dbReference type="NCBI Taxonomy" id="468196"/>
    <lineage>
        <taxon>Eukaryota</taxon>
        <taxon>Metazoa</taxon>
        <taxon>Ecdysozoa</taxon>
        <taxon>Arthropoda</taxon>
        <taxon>Hexapoda</taxon>
        <taxon>Insecta</taxon>
        <taxon>Pterygota</taxon>
        <taxon>Neoptera</taxon>
        <taxon>Paraneoptera</taxon>
        <taxon>Psocodea</taxon>
        <taxon>Troctomorpha</taxon>
        <taxon>Phthiraptera</taxon>
        <taxon>Anoplura</taxon>
        <taxon>Polyplacidae</taxon>
        <taxon>Polyplax</taxon>
    </lineage>
</organism>
<dbReference type="Proteomes" id="UP001372834">
    <property type="component" value="Unassembled WGS sequence"/>
</dbReference>
<proteinExistence type="predicted"/>
<evidence type="ECO:0000313" key="1">
    <source>
        <dbReference type="EMBL" id="KAK6623706.1"/>
    </source>
</evidence>
<comment type="caution">
    <text evidence="1">The sequence shown here is derived from an EMBL/GenBank/DDBJ whole genome shotgun (WGS) entry which is preliminary data.</text>
</comment>
<dbReference type="EMBL" id="JAWJWE010000038">
    <property type="protein sequence ID" value="KAK6623706.1"/>
    <property type="molecule type" value="Genomic_DNA"/>
</dbReference>